<dbReference type="InParanoid" id="A2DCK4"/>
<protein>
    <submittedName>
        <fullName evidence="2">Uncharacterized protein</fullName>
    </submittedName>
</protein>
<proteinExistence type="predicted"/>
<sequence length="189" mass="22243">MLFFLIQISKIELQEKVINLEREITNKQKELHRIREQLDSAKEFDQDLKNRINFIENSHMPYPPQKPIENEFFLFNSTSKEGFFKKILVEARDTLPFSKEITFQSNDSGPYSSIRFGKPEKYNCYPSSFHISIVLNKDNQISLPKVNRQGEFYSDINFPFPIQFSQIKITLESTISADCFPKIYAKGFH</sequence>
<dbReference type="SMR" id="A2DCK4"/>
<accession>A2DCK4</accession>
<keyword evidence="1" id="KW-0175">Coiled coil</keyword>
<reference evidence="2" key="1">
    <citation type="submission" date="2006-10" db="EMBL/GenBank/DDBJ databases">
        <authorList>
            <person name="Amadeo P."/>
            <person name="Zhao Q."/>
            <person name="Wortman J."/>
            <person name="Fraser-Liggett C."/>
            <person name="Carlton J."/>
        </authorList>
    </citation>
    <scope>NUCLEOTIDE SEQUENCE</scope>
    <source>
        <strain evidence="2">G3</strain>
    </source>
</reference>
<dbReference type="Proteomes" id="UP000001542">
    <property type="component" value="Unassembled WGS sequence"/>
</dbReference>
<evidence type="ECO:0000313" key="2">
    <source>
        <dbReference type="EMBL" id="EAY21941.1"/>
    </source>
</evidence>
<dbReference type="RefSeq" id="XP_001582927.1">
    <property type="nucleotide sequence ID" value="XM_001582877.1"/>
</dbReference>
<name>A2DCK4_TRIV3</name>
<keyword evidence="3" id="KW-1185">Reference proteome</keyword>
<organism evidence="2 3">
    <name type="scientific">Trichomonas vaginalis (strain ATCC PRA-98 / G3)</name>
    <dbReference type="NCBI Taxonomy" id="412133"/>
    <lineage>
        <taxon>Eukaryota</taxon>
        <taxon>Metamonada</taxon>
        <taxon>Parabasalia</taxon>
        <taxon>Trichomonadida</taxon>
        <taxon>Trichomonadidae</taxon>
        <taxon>Trichomonas</taxon>
    </lineage>
</organism>
<feature type="coiled-coil region" evidence="1">
    <location>
        <begin position="10"/>
        <end position="44"/>
    </location>
</feature>
<dbReference type="VEuPathDB" id="TrichDB:TVAG_250010"/>
<evidence type="ECO:0000313" key="3">
    <source>
        <dbReference type="Proteomes" id="UP000001542"/>
    </source>
</evidence>
<evidence type="ECO:0000256" key="1">
    <source>
        <dbReference type="SAM" id="Coils"/>
    </source>
</evidence>
<dbReference type="VEuPathDB" id="TrichDB:TVAGG3_0956330"/>
<dbReference type="AlphaFoldDB" id="A2DCK4"/>
<gene>
    <name evidence="2" type="ORF">TVAG_250010</name>
</gene>
<reference evidence="2" key="2">
    <citation type="journal article" date="2007" name="Science">
        <title>Draft genome sequence of the sexually transmitted pathogen Trichomonas vaginalis.</title>
        <authorList>
            <person name="Carlton J.M."/>
            <person name="Hirt R.P."/>
            <person name="Silva J.C."/>
            <person name="Delcher A.L."/>
            <person name="Schatz M."/>
            <person name="Zhao Q."/>
            <person name="Wortman J.R."/>
            <person name="Bidwell S.L."/>
            <person name="Alsmark U.C.M."/>
            <person name="Besteiro S."/>
            <person name="Sicheritz-Ponten T."/>
            <person name="Noel C.J."/>
            <person name="Dacks J.B."/>
            <person name="Foster P.G."/>
            <person name="Simillion C."/>
            <person name="Van de Peer Y."/>
            <person name="Miranda-Saavedra D."/>
            <person name="Barton G.J."/>
            <person name="Westrop G.D."/>
            <person name="Mueller S."/>
            <person name="Dessi D."/>
            <person name="Fiori P.L."/>
            <person name="Ren Q."/>
            <person name="Paulsen I."/>
            <person name="Zhang H."/>
            <person name="Bastida-Corcuera F.D."/>
            <person name="Simoes-Barbosa A."/>
            <person name="Brown M.T."/>
            <person name="Hayes R.D."/>
            <person name="Mukherjee M."/>
            <person name="Okumura C.Y."/>
            <person name="Schneider R."/>
            <person name="Smith A.J."/>
            <person name="Vanacova S."/>
            <person name="Villalvazo M."/>
            <person name="Haas B.J."/>
            <person name="Pertea M."/>
            <person name="Feldblyum T.V."/>
            <person name="Utterback T.R."/>
            <person name="Shu C.L."/>
            <person name="Osoegawa K."/>
            <person name="de Jong P.J."/>
            <person name="Hrdy I."/>
            <person name="Horvathova L."/>
            <person name="Zubacova Z."/>
            <person name="Dolezal P."/>
            <person name="Malik S.B."/>
            <person name="Logsdon J.M. Jr."/>
            <person name="Henze K."/>
            <person name="Gupta A."/>
            <person name="Wang C.C."/>
            <person name="Dunne R.L."/>
            <person name="Upcroft J.A."/>
            <person name="Upcroft P."/>
            <person name="White O."/>
            <person name="Salzberg S.L."/>
            <person name="Tang P."/>
            <person name="Chiu C.-H."/>
            <person name="Lee Y.-S."/>
            <person name="Embley T.M."/>
            <person name="Coombs G.H."/>
            <person name="Mottram J.C."/>
            <person name="Tachezy J."/>
            <person name="Fraser-Liggett C.M."/>
            <person name="Johnson P.J."/>
        </authorList>
    </citation>
    <scope>NUCLEOTIDE SEQUENCE [LARGE SCALE GENOMIC DNA]</scope>
    <source>
        <strain evidence="2">G3</strain>
    </source>
</reference>
<dbReference type="KEGG" id="tva:5467493"/>
<dbReference type="EMBL" id="DS113187">
    <property type="protein sequence ID" value="EAY21941.1"/>
    <property type="molecule type" value="Genomic_DNA"/>
</dbReference>